<accession>A0A074M8W8</accession>
<dbReference type="Proteomes" id="UP000027647">
    <property type="component" value="Unassembled WGS sequence"/>
</dbReference>
<proteinExistence type="predicted"/>
<dbReference type="AlphaFoldDB" id="A0A074M8W8"/>
<dbReference type="STRING" id="1044.EH31_14300"/>
<dbReference type="RefSeq" id="WP_034961083.1">
    <property type="nucleotide sequence ID" value="NZ_JMIW01000006.1"/>
</dbReference>
<gene>
    <name evidence="2" type="ORF">EH31_14300</name>
</gene>
<protein>
    <submittedName>
        <fullName evidence="2">Uncharacterized protein</fullName>
    </submittedName>
</protein>
<feature type="region of interest" description="Disordered" evidence="1">
    <location>
        <begin position="32"/>
        <end position="59"/>
    </location>
</feature>
<comment type="caution">
    <text evidence="2">The sequence shown here is derived from an EMBL/GenBank/DDBJ whole genome shotgun (WGS) entry which is preliminary data.</text>
</comment>
<reference evidence="2 3" key="1">
    <citation type="submission" date="2014-04" db="EMBL/GenBank/DDBJ databases">
        <title>A comprehensive comparison of genomes of Erythrobacter spp. strains.</title>
        <authorList>
            <person name="Zheng Q."/>
        </authorList>
    </citation>
    <scope>NUCLEOTIDE SEQUENCE [LARGE SCALE GENOMIC DNA]</scope>
    <source>
        <strain evidence="2 3">DSM 6997</strain>
    </source>
</reference>
<evidence type="ECO:0000313" key="2">
    <source>
        <dbReference type="EMBL" id="KEO89200.1"/>
    </source>
</evidence>
<sequence>MKERKAQARAAALCTLILAVALLRLPITGAILSRPNPKPAPAKAGDEYGIPDTATNGNDIATKGRFRYSAPRSKCRGHFEKQAQAWLPELGLRGLPYAPGIRVLLAITTKLRPERLPLQAAEGPASTRQR</sequence>
<organism evidence="2 3">
    <name type="scientific">Erythrobacter longus</name>
    <dbReference type="NCBI Taxonomy" id="1044"/>
    <lineage>
        <taxon>Bacteria</taxon>
        <taxon>Pseudomonadati</taxon>
        <taxon>Pseudomonadota</taxon>
        <taxon>Alphaproteobacteria</taxon>
        <taxon>Sphingomonadales</taxon>
        <taxon>Erythrobacteraceae</taxon>
        <taxon>Erythrobacter/Porphyrobacter group</taxon>
        <taxon>Erythrobacter</taxon>
    </lineage>
</organism>
<name>A0A074M8W8_ERYLO</name>
<evidence type="ECO:0000256" key="1">
    <source>
        <dbReference type="SAM" id="MobiDB-lite"/>
    </source>
</evidence>
<evidence type="ECO:0000313" key="3">
    <source>
        <dbReference type="Proteomes" id="UP000027647"/>
    </source>
</evidence>
<dbReference type="EMBL" id="JMIW01000006">
    <property type="protein sequence ID" value="KEO89200.1"/>
    <property type="molecule type" value="Genomic_DNA"/>
</dbReference>
<keyword evidence="3" id="KW-1185">Reference proteome</keyword>